<feature type="signal peptide" evidence="1">
    <location>
        <begin position="1"/>
        <end position="20"/>
    </location>
</feature>
<dbReference type="NCBIfam" id="TIGR00481">
    <property type="entry name" value="YbhB/YbcL family Raf kinase inhibitor-like protein"/>
    <property type="match status" value="1"/>
</dbReference>
<dbReference type="EMBL" id="WKJK01000007">
    <property type="protein sequence ID" value="MRW91241.1"/>
    <property type="molecule type" value="Genomic_DNA"/>
</dbReference>
<keyword evidence="3" id="KW-1185">Reference proteome</keyword>
<dbReference type="SUPFAM" id="SSF49777">
    <property type="entry name" value="PEBP-like"/>
    <property type="match status" value="1"/>
</dbReference>
<dbReference type="InterPro" id="IPR008914">
    <property type="entry name" value="PEBP"/>
</dbReference>
<dbReference type="PANTHER" id="PTHR30289">
    <property type="entry name" value="UNCHARACTERIZED PROTEIN YBCL-RELATED"/>
    <property type="match status" value="1"/>
</dbReference>
<organism evidence="2 3">
    <name type="scientific">Duganella guangzhouensis</name>
    <dbReference type="NCBI Taxonomy" id="2666084"/>
    <lineage>
        <taxon>Bacteria</taxon>
        <taxon>Pseudomonadati</taxon>
        <taxon>Pseudomonadota</taxon>
        <taxon>Betaproteobacteria</taxon>
        <taxon>Burkholderiales</taxon>
        <taxon>Oxalobacteraceae</taxon>
        <taxon>Telluria group</taxon>
        <taxon>Duganella</taxon>
    </lineage>
</organism>
<gene>
    <name evidence="2" type="ORF">GJ699_14705</name>
</gene>
<dbReference type="Proteomes" id="UP000433309">
    <property type="component" value="Unassembled WGS sequence"/>
</dbReference>
<feature type="chain" id="PRO_5026097477" evidence="1">
    <location>
        <begin position="21"/>
        <end position="196"/>
    </location>
</feature>
<dbReference type="PANTHER" id="PTHR30289:SF1">
    <property type="entry name" value="PEBP (PHOSPHATIDYLETHANOLAMINE-BINDING PROTEIN) FAMILY PROTEIN"/>
    <property type="match status" value="1"/>
</dbReference>
<protein>
    <submittedName>
        <fullName evidence="2">YbhB/YbcL family Raf kinase inhibitor-like protein</fullName>
    </submittedName>
</protein>
<dbReference type="Pfam" id="PF01161">
    <property type="entry name" value="PBP"/>
    <property type="match status" value="1"/>
</dbReference>
<dbReference type="AlphaFoldDB" id="A0A6I2KZG7"/>
<dbReference type="RefSeq" id="WP_154377444.1">
    <property type="nucleotide sequence ID" value="NZ_WKJK01000007.1"/>
</dbReference>
<dbReference type="InterPro" id="IPR036610">
    <property type="entry name" value="PEBP-like_sf"/>
</dbReference>
<name>A0A6I2KZG7_9BURK</name>
<sequence>MKLHATLGAVLALAGGLAQAAPFTLSSPDLTDGGFPARHVLNGFGCSGENISPALSWSGVPAGTRSLMLMVYDPDAPTGSGFWHWTVYDIPASAQGLARGAGNSATTLPAGARGGINDYQDTGATNGNGNYGGPCPPAGEGKHRYVFTLYALSVDHVAQAAGIPASGTPALYGFVLNRGLGAAVLGKASFTATYGR</sequence>
<proteinExistence type="predicted"/>
<dbReference type="CDD" id="cd00865">
    <property type="entry name" value="PEBP_bact_arch"/>
    <property type="match status" value="1"/>
</dbReference>
<accession>A0A6I2KZG7</accession>
<keyword evidence="1" id="KW-0732">Signal</keyword>
<evidence type="ECO:0000256" key="1">
    <source>
        <dbReference type="SAM" id="SignalP"/>
    </source>
</evidence>
<reference evidence="2 3" key="1">
    <citation type="submission" date="2019-11" db="EMBL/GenBank/DDBJ databases">
        <title>Novel species isolated from a subtropical stream in China.</title>
        <authorList>
            <person name="Lu H."/>
        </authorList>
    </citation>
    <scope>NUCLEOTIDE SEQUENCE [LARGE SCALE GENOMIC DNA]</scope>
    <source>
        <strain evidence="2 3">FT80W</strain>
    </source>
</reference>
<evidence type="ECO:0000313" key="3">
    <source>
        <dbReference type="Proteomes" id="UP000433309"/>
    </source>
</evidence>
<evidence type="ECO:0000313" key="2">
    <source>
        <dbReference type="EMBL" id="MRW91241.1"/>
    </source>
</evidence>
<dbReference type="Gene3D" id="3.90.280.10">
    <property type="entry name" value="PEBP-like"/>
    <property type="match status" value="1"/>
</dbReference>
<comment type="caution">
    <text evidence="2">The sequence shown here is derived from an EMBL/GenBank/DDBJ whole genome shotgun (WGS) entry which is preliminary data.</text>
</comment>
<dbReference type="InterPro" id="IPR005247">
    <property type="entry name" value="YbhB_YbcL/LppC-like"/>
</dbReference>